<dbReference type="SUPFAM" id="SSF55874">
    <property type="entry name" value="ATPase domain of HSP90 chaperone/DNA topoisomerase II/histidine kinase"/>
    <property type="match status" value="1"/>
</dbReference>
<organism evidence="11 12">
    <name type="scientific">Antrihabitans spumae</name>
    <dbReference type="NCBI Taxonomy" id="3373370"/>
    <lineage>
        <taxon>Bacteria</taxon>
        <taxon>Bacillati</taxon>
        <taxon>Actinomycetota</taxon>
        <taxon>Actinomycetes</taxon>
        <taxon>Mycobacteriales</taxon>
        <taxon>Nocardiaceae</taxon>
        <taxon>Antrihabitans</taxon>
    </lineage>
</organism>
<keyword evidence="5" id="KW-0547">Nucleotide-binding</keyword>
<dbReference type="InterPro" id="IPR050482">
    <property type="entry name" value="Sensor_HK_TwoCompSys"/>
</dbReference>
<dbReference type="CDD" id="cd16917">
    <property type="entry name" value="HATPase_UhpB-NarQ-NarX-like"/>
    <property type="match status" value="1"/>
</dbReference>
<evidence type="ECO:0000256" key="3">
    <source>
        <dbReference type="ARBA" id="ARBA00022553"/>
    </source>
</evidence>
<proteinExistence type="predicted"/>
<feature type="domain" description="Signal transduction histidine kinase subgroup 3 dimerisation and phosphoacceptor" evidence="10">
    <location>
        <begin position="173"/>
        <end position="239"/>
    </location>
</feature>
<dbReference type="EC" id="2.7.13.3" evidence="2"/>
<keyword evidence="9" id="KW-0812">Transmembrane</keyword>
<dbReference type="RefSeq" id="WP_395113790.1">
    <property type="nucleotide sequence ID" value="NZ_JBIMSO010000038.1"/>
</dbReference>
<sequence>MNRRRVAPYVRFAPLLLVPPTLLASTFPGEYRVPLSYWLLAMAAAAVFAVGDRWPFAVSIVLSALAIPMFAAHVWSIAELIPYLGAAALAEVAMRRSGNITIAAAAAVWTAAVLVGAWLDNHDSFWRAATAITTVAVVAIPLLLGLYLRSQRDLAATYRALAADAESRTRSAERAALARELHDLVAHHMASIVLRIGVAEHVLGDADPRVVAVLGDVHRTASGALTDIRRLLVALRDPDLSTVTLVDPDSVAVEIRAAIERTRAAGFVVTDEIGSDIGTLDAIGRLTLVRVVQEALTNVMKHAPAGSPAHVAVRHDGSRITLRIASSTAPAPASRPGHGIVGMAERVELAGGELSVGSSADGWDVVGWLPEEATP</sequence>
<name>A0ABW7JKL4_9NOCA</name>
<dbReference type="GO" id="GO:0016301">
    <property type="term" value="F:kinase activity"/>
    <property type="evidence" value="ECO:0007669"/>
    <property type="project" value="UniProtKB-KW"/>
</dbReference>
<dbReference type="Pfam" id="PF07730">
    <property type="entry name" value="HisKA_3"/>
    <property type="match status" value="1"/>
</dbReference>
<evidence type="ECO:0000256" key="1">
    <source>
        <dbReference type="ARBA" id="ARBA00000085"/>
    </source>
</evidence>
<keyword evidence="9" id="KW-0472">Membrane</keyword>
<evidence type="ECO:0000313" key="12">
    <source>
        <dbReference type="Proteomes" id="UP001609175"/>
    </source>
</evidence>
<evidence type="ECO:0000256" key="6">
    <source>
        <dbReference type="ARBA" id="ARBA00022777"/>
    </source>
</evidence>
<evidence type="ECO:0000256" key="9">
    <source>
        <dbReference type="SAM" id="Phobius"/>
    </source>
</evidence>
<evidence type="ECO:0000256" key="4">
    <source>
        <dbReference type="ARBA" id="ARBA00022679"/>
    </source>
</evidence>
<dbReference type="PANTHER" id="PTHR24421">
    <property type="entry name" value="NITRATE/NITRITE SENSOR PROTEIN NARX-RELATED"/>
    <property type="match status" value="1"/>
</dbReference>
<comment type="caution">
    <text evidence="11">The sequence shown here is derived from an EMBL/GenBank/DDBJ whole genome shotgun (WGS) entry which is preliminary data.</text>
</comment>
<protein>
    <recommendedName>
        <fullName evidence="2">histidine kinase</fullName>
        <ecNumber evidence="2">2.7.13.3</ecNumber>
    </recommendedName>
</protein>
<dbReference type="EMBL" id="JBIMSO010000038">
    <property type="protein sequence ID" value="MFH5208314.1"/>
    <property type="molecule type" value="Genomic_DNA"/>
</dbReference>
<comment type="catalytic activity">
    <reaction evidence="1">
        <text>ATP + protein L-histidine = ADP + protein N-phospho-L-histidine.</text>
        <dbReference type="EC" id="2.7.13.3"/>
    </reaction>
</comment>
<evidence type="ECO:0000259" key="10">
    <source>
        <dbReference type="Pfam" id="PF07730"/>
    </source>
</evidence>
<feature type="transmembrane region" description="Helical" evidence="9">
    <location>
        <begin position="57"/>
        <end position="78"/>
    </location>
</feature>
<gene>
    <name evidence="11" type="ORF">ACHIPZ_08870</name>
</gene>
<dbReference type="PANTHER" id="PTHR24421:SF10">
    <property type="entry name" value="NITRATE_NITRITE SENSOR PROTEIN NARQ"/>
    <property type="match status" value="1"/>
</dbReference>
<evidence type="ECO:0000256" key="5">
    <source>
        <dbReference type="ARBA" id="ARBA00022741"/>
    </source>
</evidence>
<feature type="transmembrane region" description="Helical" evidence="9">
    <location>
        <begin position="99"/>
        <end position="119"/>
    </location>
</feature>
<dbReference type="InterPro" id="IPR036890">
    <property type="entry name" value="HATPase_C_sf"/>
</dbReference>
<evidence type="ECO:0000313" key="11">
    <source>
        <dbReference type="EMBL" id="MFH5208314.1"/>
    </source>
</evidence>
<feature type="transmembrane region" description="Helical" evidence="9">
    <location>
        <begin position="6"/>
        <end position="23"/>
    </location>
</feature>
<evidence type="ECO:0000256" key="2">
    <source>
        <dbReference type="ARBA" id="ARBA00012438"/>
    </source>
</evidence>
<keyword evidence="3" id="KW-0597">Phosphoprotein</keyword>
<evidence type="ECO:0000256" key="7">
    <source>
        <dbReference type="ARBA" id="ARBA00022840"/>
    </source>
</evidence>
<reference evidence="11 12" key="1">
    <citation type="submission" date="2024-10" db="EMBL/GenBank/DDBJ databases">
        <authorList>
            <person name="Riesco R."/>
        </authorList>
    </citation>
    <scope>NUCLEOTIDE SEQUENCE [LARGE SCALE GENOMIC DNA]</scope>
    <source>
        <strain evidence="11 12">NCIMB 15449</strain>
    </source>
</reference>
<feature type="transmembrane region" description="Helical" evidence="9">
    <location>
        <begin position="125"/>
        <end position="148"/>
    </location>
</feature>
<dbReference type="Gene3D" id="3.30.565.10">
    <property type="entry name" value="Histidine kinase-like ATPase, C-terminal domain"/>
    <property type="match status" value="1"/>
</dbReference>
<evidence type="ECO:0000256" key="8">
    <source>
        <dbReference type="ARBA" id="ARBA00023012"/>
    </source>
</evidence>
<keyword evidence="7" id="KW-0067">ATP-binding</keyword>
<keyword evidence="6 11" id="KW-0418">Kinase</keyword>
<accession>A0ABW7JKL4</accession>
<dbReference type="Gene3D" id="1.20.5.1930">
    <property type="match status" value="1"/>
</dbReference>
<keyword evidence="8" id="KW-0902">Two-component regulatory system</keyword>
<keyword evidence="9" id="KW-1133">Transmembrane helix</keyword>
<dbReference type="InterPro" id="IPR011712">
    <property type="entry name" value="Sig_transdc_His_kin_sub3_dim/P"/>
</dbReference>
<dbReference type="Proteomes" id="UP001609175">
    <property type="component" value="Unassembled WGS sequence"/>
</dbReference>
<keyword evidence="4" id="KW-0808">Transferase</keyword>